<evidence type="ECO:0000313" key="3">
    <source>
        <dbReference type="Proteomes" id="UP001596274"/>
    </source>
</evidence>
<dbReference type="Proteomes" id="UP001596274">
    <property type="component" value="Unassembled WGS sequence"/>
</dbReference>
<sequence>MDESLHDALDAIAFLLAVIAAAALADLTIRYGLRGLAFAVLFVLVLTLVGSALGITPDRDGLIDVGDCP</sequence>
<keyword evidence="1" id="KW-1133">Transmembrane helix</keyword>
<proteinExistence type="predicted"/>
<name>A0ABD5T3H8_9EURY</name>
<evidence type="ECO:0008006" key="4">
    <source>
        <dbReference type="Google" id="ProtNLM"/>
    </source>
</evidence>
<feature type="transmembrane region" description="Helical" evidence="1">
    <location>
        <begin position="36"/>
        <end position="55"/>
    </location>
</feature>
<evidence type="ECO:0000256" key="1">
    <source>
        <dbReference type="SAM" id="Phobius"/>
    </source>
</evidence>
<keyword evidence="3" id="KW-1185">Reference proteome</keyword>
<comment type="caution">
    <text evidence="2">The sequence shown here is derived from an EMBL/GenBank/DDBJ whole genome shotgun (WGS) entry which is preliminary data.</text>
</comment>
<protein>
    <recommendedName>
        <fullName evidence="4">Cation:proton antiporter</fullName>
    </recommendedName>
</protein>
<keyword evidence="1" id="KW-0812">Transmembrane</keyword>
<keyword evidence="1" id="KW-0472">Membrane</keyword>
<dbReference type="EMBL" id="JBHSWT010000598">
    <property type="protein sequence ID" value="MFC6772003.1"/>
    <property type="molecule type" value="Genomic_DNA"/>
</dbReference>
<accession>A0ABD5T3H8</accession>
<feature type="transmembrane region" description="Helical" evidence="1">
    <location>
        <begin position="12"/>
        <end position="29"/>
    </location>
</feature>
<gene>
    <name evidence="2" type="ORF">ACFQDD_10840</name>
</gene>
<evidence type="ECO:0000313" key="2">
    <source>
        <dbReference type="EMBL" id="MFC6772003.1"/>
    </source>
</evidence>
<dbReference type="AlphaFoldDB" id="A0ABD5T3H8"/>
<reference evidence="2 3" key="1">
    <citation type="journal article" date="2019" name="Int. J. Syst. Evol. Microbiol.">
        <title>The Global Catalogue of Microorganisms (GCM) 10K type strain sequencing project: providing services to taxonomists for standard genome sequencing and annotation.</title>
        <authorList>
            <consortium name="The Broad Institute Genomics Platform"/>
            <consortium name="The Broad Institute Genome Sequencing Center for Infectious Disease"/>
            <person name="Wu L."/>
            <person name="Ma J."/>
        </authorList>
    </citation>
    <scope>NUCLEOTIDE SEQUENCE [LARGE SCALE GENOMIC DNA]</scope>
    <source>
        <strain evidence="2 3">PJ61</strain>
    </source>
</reference>
<organism evidence="2 3">
    <name type="scientific">Halorubrum pallidum</name>
    <dbReference type="NCBI Taxonomy" id="1526114"/>
    <lineage>
        <taxon>Archaea</taxon>
        <taxon>Methanobacteriati</taxon>
        <taxon>Methanobacteriota</taxon>
        <taxon>Stenosarchaea group</taxon>
        <taxon>Halobacteria</taxon>
        <taxon>Halobacteriales</taxon>
        <taxon>Haloferacaceae</taxon>
        <taxon>Halorubrum</taxon>
    </lineage>
</organism>